<proteinExistence type="predicted"/>
<gene>
    <name evidence="1" type="ORF">GCM10010446_43640</name>
</gene>
<sequence>MPYAGPDGSKTLPEADAGKQLFVAWESSHAVCPTRFTEISPQRDAARLGSCARPDGANCLSPLMG</sequence>
<comment type="caution">
    <text evidence="1">The sequence shown here is derived from an EMBL/GenBank/DDBJ whole genome shotgun (WGS) entry which is preliminary data.</text>
</comment>
<accession>A0ABP6JXG8</accession>
<organism evidence="1 2">
    <name type="scientific">Streptomyces enissocaesilis</name>
    <dbReference type="NCBI Taxonomy" id="332589"/>
    <lineage>
        <taxon>Bacteria</taxon>
        <taxon>Bacillati</taxon>
        <taxon>Actinomycetota</taxon>
        <taxon>Actinomycetes</taxon>
        <taxon>Kitasatosporales</taxon>
        <taxon>Streptomycetaceae</taxon>
        <taxon>Streptomyces</taxon>
        <taxon>Streptomyces rochei group</taxon>
    </lineage>
</organism>
<protein>
    <submittedName>
        <fullName evidence="1">Uncharacterized protein</fullName>
    </submittedName>
</protein>
<keyword evidence="2" id="KW-1185">Reference proteome</keyword>
<dbReference type="EMBL" id="BAAAUD010000041">
    <property type="protein sequence ID" value="GAA2953751.1"/>
    <property type="molecule type" value="Genomic_DNA"/>
</dbReference>
<evidence type="ECO:0000313" key="2">
    <source>
        <dbReference type="Proteomes" id="UP001500403"/>
    </source>
</evidence>
<name>A0ABP6JXG8_9ACTN</name>
<reference evidence="2" key="1">
    <citation type="journal article" date="2019" name="Int. J. Syst. Evol. Microbiol.">
        <title>The Global Catalogue of Microorganisms (GCM) 10K type strain sequencing project: providing services to taxonomists for standard genome sequencing and annotation.</title>
        <authorList>
            <consortium name="The Broad Institute Genomics Platform"/>
            <consortium name="The Broad Institute Genome Sequencing Center for Infectious Disease"/>
            <person name="Wu L."/>
            <person name="Ma J."/>
        </authorList>
    </citation>
    <scope>NUCLEOTIDE SEQUENCE [LARGE SCALE GENOMIC DNA]</scope>
    <source>
        <strain evidence="2">JCM 9088</strain>
    </source>
</reference>
<evidence type="ECO:0000313" key="1">
    <source>
        <dbReference type="EMBL" id="GAA2953751.1"/>
    </source>
</evidence>
<dbReference type="Proteomes" id="UP001500403">
    <property type="component" value="Unassembled WGS sequence"/>
</dbReference>